<organism evidence="10 11">
    <name type="scientific">Fictibacillus marinisediminis</name>
    <dbReference type="NCBI Taxonomy" id="2878389"/>
    <lineage>
        <taxon>Bacteria</taxon>
        <taxon>Bacillati</taxon>
        <taxon>Bacillota</taxon>
        <taxon>Bacilli</taxon>
        <taxon>Bacillales</taxon>
        <taxon>Fictibacillaceae</taxon>
        <taxon>Fictibacillus</taxon>
    </lineage>
</organism>
<dbReference type="Pfam" id="PF00246">
    <property type="entry name" value="Peptidase_M14"/>
    <property type="match status" value="1"/>
</dbReference>
<gene>
    <name evidence="10" type="ORF">LCY76_16750</name>
</gene>
<dbReference type="RefSeq" id="WP_248253557.1">
    <property type="nucleotide sequence ID" value="NZ_JAIWJX010000002.1"/>
</dbReference>
<reference evidence="10" key="1">
    <citation type="submission" date="2021-09" db="EMBL/GenBank/DDBJ databases">
        <title>Genome analysis of Fictibacillus sp. KIGAM418 isolated from marine sediment.</title>
        <authorList>
            <person name="Seo M.-J."/>
            <person name="Cho E.-S."/>
            <person name="Hwang C.Y."/>
        </authorList>
    </citation>
    <scope>NUCLEOTIDE SEQUENCE</scope>
    <source>
        <strain evidence="10">KIGAM418</strain>
    </source>
</reference>
<feature type="signal peptide" evidence="8">
    <location>
        <begin position="1"/>
        <end position="25"/>
    </location>
</feature>
<evidence type="ECO:0000256" key="2">
    <source>
        <dbReference type="ARBA" id="ARBA00005988"/>
    </source>
</evidence>
<sequence length="809" mass="90021">MGIKKQAAAGLIGLSILGAPYAALAESPGKAPVKWHNVNTFETQTEKDGSLFNSENYSFTKYSKIGQQLLKIQKQSHRMTVTKYGKSANGRDMYVVTIADQKAKGQLGFYKKLRKEMFKNPEKAQAFIDKHPDVKVPVMINGSIHGTEFAGSDAVLQLIERFAKNNDKDTKQILKNQILIFNVVANPDGRIDATRFNGNGIDLNRDFITQSQPETQAMVSLIKEWNPMVFLDLHGYVKDYGGPDKPGLIEPCTPPHNPNYEYDLFSKWAMNQAKAMESEIVSNRKDYKNTNTSTSKVDYQNMTGAYIPQRDDTAGWDDYPPIFTPMYAMYHGSYGYTLETPTNDWDGVKWHYDAVMGALSYASEHKTSMVKDQIEVFKRGINFDHPFHKKGFFPKAYILPSDPKDATATEKAVSHLMKNDIEVSKSKKAFNFNGKTYPAGTYIVNMSQAKAGLANTMLWDGEDITDDTPAMYDISAWSLPELWGFEAIQVPADSKIIFSLQEVRKTHDEGKLIGKGPYKIPNTSVKSVELANKLINRGYAVQRGTDGSFYIKSRVNHDLMQFVRKSGLIVKSAAIPNQAQNVKQLHVTILKDGGMGKTQSHSGTKLALERLGFNVRELAPRDLAVQGLGNTDVFFYNGTSNLISYKNSKANAEFGLENEAQFQALKKNITDFVNGGGKYIAIGSGAASATKTLGLTNVTINKGNPDSNGIVRVDYNHSALTQGYNESDYGFVYGPVWYTNTDGYETAASFKNSSEFFMAGHWKNHQAAQGQAVIIKDQSKDVTLMGIEAGFRDHTDYLFRLLSNAVYSK</sequence>
<comment type="caution">
    <text evidence="10">The sequence shown here is derived from an EMBL/GenBank/DDBJ whole genome shotgun (WGS) entry which is preliminary data.</text>
</comment>
<accession>A0A9X2BI54</accession>
<evidence type="ECO:0000259" key="9">
    <source>
        <dbReference type="PROSITE" id="PS52035"/>
    </source>
</evidence>
<protein>
    <submittedName>
        <fullName evidence="10">Succinylglutamate desuccinylase/aspartoacylase family protein</fullName>
    </submittedName>
</protein>
<feature type="domain" description="Peptidase M14" evidence="9">
    <location>
        <begin position="58"/>
        <end position="362"/>
    </location>
</feature>
<dbReference type="GO" id="GO:0008270">
    <property type="term" value="F:zinc ion binding"/>
    <property type="evidence" value="ECO:0007669"/>
    <property type="project" value="InterPro"/>
</dbReference>
<dbReference type="EMBL" id="JAIWJX010000002">
    <property type="protein sequence ID" value="MCK6258223.1"/>
    <property type="molecule type" value="Genomic_DNA"/>
</dbReference>
<keyword evidence="6" id="KW-0482">Metalloprotease</keyword>
<dbReference type="InterPro" id="IPR000834">
    <property type="entry name" value="Peptidase_M14"/>
</dbReference>
<keyword evidence="8" id="KW-0732">Signal</keyword>
<feature type="chain" id="PRO_5040992087" evidence="8">
    <location>
        <begin position="26"/>
        <end position="809"/>
    </location>
</feature>
<evidence type="ECO:0000313" key="10">
    <source>
        <dbReference type="EMBL" id="MCK6258223.1"/>
    </source>
</evidence>
<evidence type="ECO:0000256" key="6">
    <source>
        <dbReference type="ARBA" id="ARBA00023049"/>
    </source>
</evidence>
<dbReference type="AlphaFoldDB" id="A0A9X2BI54"/>
<evidence type="ECO:0000256" key="4">
    <source>
        <dbReference type="ARBA" id="ARBA00022801"/>
    </source>
</evidence>
<evidence type="ECO:0000256" key="5">
    <source>
        <dbReference type="ARBA" id="ARBA00022833"/>
    </source>
</evidence>
<proteinExistence type="inferred from homology"/>
<dbReference type="SUPFAM" id="SSF53187">
    <property type="entry name" value="Zn-dependent exopeptidases"/>
    <property type="match status" value="1"/>
</dbReference>
<dbReference type="GO" id="GO:0004181">
    <property type="term" value="F:metallocarboxypeptidase activity"/>
    <property type="evidence" value="ECO:0007669"/>
    <property type="project" value="InterPro"/>
</dbReference>
<dbReference type="PANTHER" id="PTHR11705">
    <property type="entry name" value="PROTEASE FAMILY M14 CARBOXYPEPTIDASE A,B"/>
    <property type="match status" value="1"/>
</dbReference>
<dbReference type="GO" id="GO:0005615">
    <property type="term" value="C:extracellular space"/>
    <property type="evidence" value="ECO:0007669"/>
    <property type="project" value="TreeGrafter"/>
</dbReference>
<feature type="active site" description="Proton donor/acceptor" evidence="7">
    <location>
        <position position="339"/>
    </location>
</feature>
<name>A0A9X2BI54_9BACL</name>
<comment type="cofactor">
    <cofactor evidence="1">
        <name>Zn(2+)</name>
        <dbReference type="ChEBI" id="CHEBI:29105"/>
    </cofactor>
</comment>
<dbReference type="PANTHER" id="PTHR11705:SF143">
    <property type="entry name" value="SLL0236 PROTEIN"/>
    <property type="match status" value="1"/>
</dbReference>
<comment type="similarity">
    <text evidence="2 7">Belongs to the peptidase M14 family.</text>
</comment>
<keyword evidence="4" id="KW-0378">Hydrolase</keyword>
<dbReference type="PROSITE" id="PS52035">
    <property type="entry name" value="PEPTIDASE_M14"/>
    <property type="match status" value="1"/>
</dbReference>
<evidence type="ECO:0000256" key="8">
    <source>
        <dbReference type="SAM" id="SignalP"/>
    </source>
</evidence>
<keyword evidence="3" id="KW-0645">Protease</keyword>
<evidence type="ECO:0000313" key="11">
    <source>
        <dbReference type="Proteomes" id="UP001139011"/>
    </source>
</evidence>
<dbReference type="GO" id="GO:0006508">
    <property type="term" value="P:proteolysis"/>
    <property type="evidence" value="ECO:0007669"/>
    <property type="project" value="UniProtKB-KW"/>
</dbReference>
<dbReference type="Gene3D" id="3.40.630.10">
    <property type="entry name" value="Zn peptidases"/>
    <property type="match status" value="1"/>
</dbReference>
<keyword evidence="5" id="KW-0862">Zinc</keyword>
<evidence type="ECO:0000256" key="1">
    <source>
        <dbReference type="ARBA" id="ARBA00001947"/>
    </source>
</evidence>
<keyword evidence="11" id="KW-1185">Reference proteome</keyword>
<evidence type="ECO:0000256" key="7">
    <source>
        <dbReference type="PROSITE-ProRule" id="PRU01379"/>
    </source>
</evidence>
<dbReference type="SMART" id="SM00631">
    <property type="entry name" value="Zn_pept"/>
    <property type="match status" value="1"/>
</dbReference>
<dbReference type="Proteomes" id="UP001139011">
    <property type="component" value="Unassembled WGS sequence"/>
</dbReference>
<evidence type="ECO:0000256" key="3">
    <source>
        <dbReference type="ARBA" id="ARBA00022670"/>
    </source>
</evidence>